<organism evidence="1 2">
    <name type="scientific">Catharanthus roseus</name>
    <name type="common">Madagascar periwinkle</name>
    <name type="synonym">Vinca rosea</name>
    <dbReference type="NCBI Taxonomy" id="4058"/>
    <lineage>
        <taxon>Eukaryota</taxon>
        <taxon>Viridiplantae</taxon>
        <taxon>Streptophyta</taxon>
        <taxon>Embryophyta</taxon>
        <taxon>Tracheophyta</taxon>
        <taxon>Spermatophyta</taxon>
        <taxon>Magnoliopsida</taxon>
        <taxon>eudicotyledons</taxon>
        <taxon>Gunneridae</taxon>
        <taxon>Pentapetalae</taxon>
        <taxon>asterids</taxon>
        <taxon>lamiids</taxon>
        <taxon>Gentianales</taxon>
        <taxon>Apocynaceae</taxon>
        <taxon>Rauvolfioideae</taxon>
        <taxon>Vinceae</taxon>
        <taxon>Catharanthinae</taxon>
        <taxon>Catharanthus</taxon>
    </lineage>
</organism>
<accession>A0ACC0BN73</accession>
<dbReference type="EMBL" id="CM044703">
    <property type="protein sequence ID" value="KAI5674137.1"/>
    <property type="molecule type" value="Genomic_DNA"/>
</dbReference>
<comment type="caution">
    <text evidence="1">The sequence shown here is derived from an EMBL/GenBank/DDBJ whole genome shotgun (WGS) entry which is preliminary data.</text>
</comment>
<protein>
    <submittedName>
        <fullName evidence="1">Uncharacterized protein</fullName>
    </submittedName>
</protein>
<evidence type="ECO:0000313" key="1">
    <source>
        <dbReference type="EMBL" id="KAI5674137.1"/>
    </source>
</evidence>
<dbReference type="Proteomes" id="UP001060085">
    <property type="component" value="Linkage Group LG03"/>
</dbReference>
<keyword evidence="2" id="KW-1185">Reference proteome</keyword>
<reference evidence="2" key="1">
    <citation type="journal article" date="2023" name="Nat. Plants">
        <title>Single-cell RNA sequencing provides a high-resolution roadmap for understanding the multicellular compartmentation of specialized metabolism.</title>
        <authorList>
            <person name="Sun S."/>
            <person name="Shen X."/>
            <person name="Li Y."/>
            <person name="Li Y."/>
            <person name="Wang S."/>
            <person name="Li R."/>
            <person name="Zhang H."/>
            <person name="Shen G."/>
            <person name="Guo B."/>
            <person name="Wei J."/>
            <person name="Xu J."/>
            <person name="St-Pierre B."/>
            <person name="Chen S."/>
            <person name="Sun C."/>
        </authorList>
    </citation>
    <scope>NUCLEOTIDE SEQUENCE [LARGE SCALE GENOMIC DNA]</scope>
</reference>
<sequence>MVTRIFPPVNSSSYKKVPPAENYRPIYLRLRAVAKSSKPRRGAGEEYGEIGENGAIKKRLQETDNRTSKQRCRSQTGEEAAVTSSCRNPEKKKKKRQRRNEQQKKRKKKKNWSSIV</sequence>
<gene>
    <name evidence="1" type="ORF">M9H77_14501</name>
</gene>
<name>A0ACC0BN73_CATRO</name>
<evidence type="ECO:0000313" key="2">
    <source>
        <dbReference type="Proteomes" id="UP001060085"/>
    </source>
</evidence>
<proteinExistence type="predicted"/>